<evidence type="ECO:0000313" key="3">
    <source>
        <dbReference type="Proteomes" id="UP000642571"/>
    </source>
</evidence>
<protein>
    <recommendedName>
        <fullName evidence="1">Copper amine oxidase-like N-terminal domain-containing protein</fullName>
    </recommendedName>
</protein>
<evidence type="ECO:0000259" key="1">
    <source>
        <dbReference type="Pfam" id="PF07833"/>
    </source>
</evidence>
<feature type="domain" description="Copper amine oxidase-like N-terminal" evidence="1">
    <location>
        <begin position="366"/>
        <end position="465"/>
    </location>
</feature>
<reference evidence="3" key="1">
    <citation type="journal article" date="2019" name="Int. J. Syst. Evol. Microbiol.">
        <title>The Global Catalogue of Microorganisms (GCM) 10K type strain sequencing project: providing services to taxonomists for standard genome sequencing and annotation.</title>
        <authorList>
            <consortium name="The Broad Institute Genomics Platform"/>
            <consortium name="The Broad Institute Genome Sequencing Center for Infectious Disease"/>
            <person name="Wu L."/>
            <person name="Ma J."/>
        </authorList>
    </citation>
    <scope>NUCLEOTIDE SEQUENCE [LARGE SCALE GENOMIC DNA]</scope>
    <source>
        <strain evidence="3">CGMCC 1.15353</strain>
    </source>
</reference>
<evidence type="ECO:0000313" key="2">
    <source>
        <dbReference type="EMBL" id="GGD19248.1"/>
    </source>
</evidence>
<proteinExistence type="predicted"/>
<comment type="caution">
    <text evidence="2">The sequence shown here is derived from an EMBL/GenBank/DDBJ whole genome shotgun (WGS) entry which is preliminary data.</text>
</comment>
<accession>A0ABQ1Q8J0</accession>
<gene>
    <name evidence="2" type="ORF">GCM10011389_28620</name>
</gene>
<sequence>MIRKSLLYTTPLLFLLTLLVLYQWSMYTYGGQEADASLPSPKANIRVIHDDGRIYVEQSIEAVKEGSYTVRVPEGIGSVECVYEEGKTCLLEGSPTTVTVSANKELHFTYELPYRGEGFISGVWFIQLVSNGSLIPMDMNVSITEKQPDKWIWISSALEVAKIKKDHIDFYQWEEEKVTNFPLYSLEAEGYSEQQKGPITFYSKNSLPEHTLNKIQVLYAQLSEESLVVVVGSKSNSSQRGVMHVSSLNEQSFKEAWYHLVLTAGASVPKEMKWLIDSLVAYSANTNSDTEKGKKIKTALTEQVTEIEKEKFFMLLSEKDEIRIPSDLDQTLGKVKGLETSFFQENISLRKSFVPLYFYETKEILLNNNPVKVNWRPIKIEGERFYPLGGLATLMNMEVTGIPSENVYIVRKEDDTWRFSLNKQTFIENEESFGIASEVLIEVNKDVYMKERYIKEILGISVQEGDQSLYIIE</sequence>
<dbReference type="Pfam" id="PF07833">
    <property type="entry name" value="Cu_amine_oxidN1"/>
    <property type="match status" value="1"/>
</dbReference>
<dbReference type="RefSeq" id="WP_188654880.1">
    <property type="nucleotide sequence ID" value="NZ_BMIN01000013.1"/>
</dbReference>
<dbReference type="Proteomes" id="UP000642571">
    <property type="component" value="Unassembled WGS sequence"/>
</dbReference>
<organism evidence="2 3">
    <name type="scientific">Pontibacillus salipaludis</name>
    <dbReference type="NCBI Taxonomy" id="1697394"/>
    <lineage>
        <taxon>Bacteria</taxon>
        <taxon>Bacillati</taxon>
        <taxon>Bacillota</taxon>
        <taxon>Bacilli</taxon>
        <taxon>Bacillales</taxon>
        <taxon>Bacillaceae</taxon>
        <taxon>Pontibacillus</taxon>
    </lineage>
</organism>
<dbReference type="InterPro" id="IPR012854">
    <property type="entry name" value="Cu_amine_oxidase-like_N"/>
</dbReference>
<keyword evidence="3" id="KW-1185">Reference proteome</keyword>
<name>A0ABQ1Q8J0_9BACI</name>
<dbReference type="EMBL" id="BMIN01000013">
    <property type="protein sequence ID" value="GGD19248.1"/>
    <property type="molecule type" value="Genomic_DNA"/>
</dbReference>